<keyword evidence="4" id="KW-1185">Reference proteome</keyword>
<evidence type="ECO:0000259" key="2">
    <source>
        <dbReference type="Pfam" id="PF01370"/>
    </source>
</evidence>
<dbReference type="Proteomes" id="UP001595698">
    <property type="component" value="Unassembled WGS sequence"/>
</dbReference>
<feature type="region of interest" description="Disordered" evidence="1">
    <location>
        <begin position="112"/>
        <end position="132"/>
    </location>
</feature>
<reference evidence="4" key="1">
    <citation type="journal article" date="2019" name="Int. J. Syst. Evol. Microbiol.">
        <title>The Global Catalogue of Microorganisms (GCM) 10K type strain sequencing project: providing services to taxonomists for standard genome sequencing and annotation.</title>
        <authorList>
            <consortium name="The Broad Institute Genomics Platform"/>
            <consortium name="The Broad Institute Genome Sequencing Center for Infectious Disease"/>
            <person name="Wu L."/>
            <person name="Ma J."/>
        </authorList>
    </citation>
    <scope>NUCLEOTIDE SEQUENCE [LARGE SCALE GENOMIC DNA]</scope>
    <source>
        <strain evidence="4">TBRC 7912</strain>
    </source>
</reference>
<organism evidence="3 4">
    <name type="scientific">Streptosporangium jomthongense</name>
    <dbReference type="NCBI Taxonomy" id="1193683"/>
    <lineage>
        <taxon>Bacteria</taxon>
        <taxon>Bacillati</taxon>
        <taxon>Actinomycetota</taxon>
        <taxon>Actinomycetes</taxon>
        <taxon>Streptosporangiales</taxon>
        <taxon>Streptosporangiaceae</taxon>
        <taxon>Streptosporangium</taxon>
    </lineage>
</organism>
<dbReference type="Gene3D" id="3.40.50.720">
    <property type="entry name" value="NAD(P)-binding Rossmann-like Domain"/>
    <property type="match status" value="1"/>
</dbReference>
<dbReference type="SUPFAM" id="SSF51735">
    <property type="entry name" value="NAD(P)-binding Rossmann-fold domains"/>
    <property type="match status" value="1"/>
</dbReference>
<dbReference type="RefSeq" id="WP_386188728.1">
    <property type="nucleotide sequence ID" value="NZ_JBHSBC010000004.1"/>
</dbReference>
<evidence type="ECO:0000256" key="1">
    <source>
        <dbReference type="SAM" id="MobiDB-lite"/>
    </source>
</evidence>
<dbReference type="PANTHER" id="PTHR43245">
    <property type="entry name" value="BIFUNCTIONAL POLYMYXIN RESISTANCE PROTEIN ARNA"/>
    <property type="match status" value="1"/>
</dbReference>
<evidence type="ECO:0000313" key="3">
    <source>
        <dbReference type="EMBL" id="MFC3979861.1"/>
    </source>
</evidence>
<dbReference type="PANTHER" id="PTHR43245:SF13">
    <property type="entry name" value="UDP-D-APIOSE_UDP-D-XYLOSE SYNTHASE 2"/>
    <property type="match status" value="1"/>
</dbReference>
<evidence type="ECO:0000313" key="4">
    <source>
        <dbReference type="Proteomes" id="UP001595698"/>
    </source>
</evidence>
<comment type="caution">
    <text evidence="3">The sequence shown here is derived from an EMBL/GenBank/DDBJ whole genome shotgun (WGS) entry which is preliminary data.</text>
</comment>
<proteinExistence type="predicted"/>
<dbReference type="EMBL" id="JBHSBC010000004">
    <property type="protein sequence ID" value="MFC3979861.1"/>
    <property type="molecule type" value="Genomic_DNA"/>
</dbReference>
<accession>A0ABV8EU86</accession>
<dbReference type="InterPro" id="IPR001509">
    <property type="entry name" value="Epimerase_deHydtase"/>
</dbReference>
<sequence length="344" mass="37618">MRLLILGGTKFLGRVLVEQALWRGHEVTTFNRGRSGDDVPGATMIRGDRTNPQDLVALADAGPWDAVIDPSGMTPAMVEDTTRALADVVGWYVFVSTVNVYKGWPTTPLTDASPLREYAPEGPEGESGLDSYGREKAGCEQAVIAAFGEHATILRPGVILGPHEYVGRLPWWLSRIRVGGRVLAPGTATWKIQPIDVRDVAAFALECAERHLPGPYNVAAPIGHTTFGEFLAACRKVTGSSAELVWVDDSFLRKHDVREWTELPIWRDYDGTWQVDASRAHAAGLTCRSIEETVTDTWRWLQTGVTVSSARSAELGISVERETAILTAWDNRTVVKNQEQAAGA</sequence>
<name>A0ABV8EU86_9ACTN</name>
<feature type="domain" description="NAD-dependent epimerase/dehydratase" evidence="2">
    <location>
        <begin position="4"/>
        <end position="219"/>
    </location>
</feature>
<gene>
    <name evidence="3" type="ORF">ACFOYY_07010</name>
</gene>
<protein>
    <submittedName>
        <fullName evidence="3">NAD-dependent epimerase/dehydratase family protein</fullName>
    </submittedName>
</protein>
<dbReference type="Pfam" id="PF01370">
    <property type="entry name" value="Epimerase"/>
    <property type="match status" value="1"/>
</dbReference>
<dbReference type="InterPro" id="IPR050177">
    <property type="entry name" value="Lipid_A_modif_metabolic_enz"/>
</dbReference>
<dbReference type="InterPro" id="IPR036291">
    <property type="entry name" value="NAD(P)-bd_dom_sf"/>
</dbReference>